<dbReference type="AlphaFoldDB" id="A0A183MA89"/>
<sequence>MCCSRNRGDEKQLSGALTELVDMEDPPRENPDSKPMKDKSGKHPVSNIPSGSSSAFEPPSCAPSGGLFNLVDTSLSVAPAHLPDPWSAPLVVPSSSLNNNNTSSPSPSTSFNNTNIPQSTFPLIPIDDPWSPKSN</sequence>
<feature type="compositionally biased region" description="Basic and acidic residues" evidence="1">
    <location>
        <begin position="25"/>
        <end position="41"/>
    </location>
</feature>
<dbReference type="STRING" id="48269.A0A183MA89"/>
<organism evidence="2 3">
    <name type="scientific">Schistosoma margrebowiei</name>
    <dbReference type="NCBI Taxonomy" id="48269"/>
    <lineage>
        <taxon>Eukaryota</taxon>
        <taxon>Metazoa</taxon>
        <taxon>Spiralia</taxon>
        <taxon>Lophotrochozoa</taxon>
        <taxon>Platyhelminthes</taxon>
        <taxon>Trematoda</taxon>
        <taxon>Digenea</taxon>
        <taxon>Strigeidida</taxon>
        <taxon>Schistosomatoidea</taxon>
        <taxon>Schistosomatidae</taxon>
        <taxon>Schistosoma</taxon>
    </lineage>
</organism>
<feature type="compositionally biased region" description="Basic and acidic residues" evidence="1">
    <location>
        <begin position="1"/>
        <end position="12"/>
    </location>
</feature>
<evidence type="ECO:0000313" key="2">
    <source>
        <dbReference type="EMBL" id="VDP03161.1"/>
    </source>
</evidence>
<evidence type="ECO:0000313" key="3">
    <source>
        <dbReference type="Proteomes" id="UP000277204"/>
    </source>
</evidence>
<feature type="compositionally biased region" description="Low complexity" evidence="1">
    <location>
        <begin position="93"/>
        <end position="115"/>
    </location>
</feature>
<evidence type="ECO:0000256" key="1">
    <source>
        <dbReference type="SAM" id="MobiDB-lite"/>
    </source>
</evidence>
<name>A0A183MA89_9TREM</name>
<reference evidence="2 3" key="1">
    <citation type="submission" date="2018-11" db="EMBL/GenBank/DDBJ databases">
        <authorList>
            <consortium name="Pathogen Informatics"/>
        </authorList>
    </citation>
    <scope>NUCLEOTIDE SEQUENCE [LARGE SCALE GENOMIC DNA]</scope>
    <source>
        <strain evidence="2 3">Zambia</strain>
    </source>
</reference>
<feature type="region of interest" description="Disordered" evidence="1">
    <location>
        <begin position="78"/>
        <end position="135"/>
    </location>
</feature>
<protein>
    <submittedName>
        <fullName evidence="2">Uncharacterized protein</fullName>
    </submittedName>
</protein>
<dbReference type="EMBL" id="UZAI01008835">
    <property type="protein sequence ID" value="VDP03161.1"/>
    <property type="molecule type" value="Genomic_DNA"/>
</dbReference>
<keyword evidence="3" id="KW-1185">Reference proteome</keyword>
<accession>A0A183MA89</accession>
<gene>
    <name evidence="2" type="ORF">SMRZ_LOCUS12964</name>
</gene>
<dbReference type="Proteomes" id="UP000277204">
    <property type="component" value="Unassembled WGS sequence"/>
</dbReference>
<proteinExistence type="predicted"/>
<feature type="region of interest" description="Disordered" evidence="1">
    <location>
        <begin position="1"/>
        <end position="63"/>
    </location>
</feature>